<keyword evidence="5" id="KW-0812">Transmembrane</keyword>
<keyword evidence="7" id="KW-1185">Reference proteome</keyword>
<dbReference type="InterPro" id="IPR013083">
    <property type="entry name" value="Znf_RING/FYVE/PHD"/>
</dbReference>
<dbReference type="PANTHER" id="PTHR24637:SF315">
    <property type="entry name" value="CUTICLE COLLAGEN 40"/>
    <property type="match status" value="1"/>
</dbReference>
<evidence type="ECO:0000313" key="7">
    <source>
        <dbReference type="Proteomes" id="UP000005239"/>
    </source>
</evidence>
<protein>
    <submittedName>
        <fullName evidence="6">Collagen</fullName>
    </submittedName>
</protein>
<keyword evidence="2" id="KW-0479">Metal-binding</keyword>
<feature type="compositionally biased region" description="Pro residues" evidence="4">
    <location>
        <begin position="283"/>
        <end position="295"/>
    </location>
</feature>
<evidence type="ECO:0000256" key="4">
    <source>
        <dbReference type="SAM" id="MobiDB-lite"/>
    </source>
</evidence>
<proteinExistence type="predicted"/>
<organism evidence="6 7">
    <name type="scientific">Pristionchus pacificus</name>
    <name type="common">Parasitic nematode worm</name>
    <dbReference type="NCBI Taxonomy" id="54126"/>
    <lineage>
        <taxon>Eukaryota</taxon>
        <taxon>Metazoa</taxon>
        <taxon>Ecdysozoa</taxon>
        <taxon>Nematoda</taxon>
        <taxon>Chromadorea</taxon>
        <taxon>Rhabditida</taxon>
        <taxon>Rhabditina</taxon>
        <taxon>Diplogasteromorpha</taxon>
        <taxon>Diplogasteroidea</taxon>
        <taxon>Neodiplogasteridae</taxon>
        <taxon>Pristionchus</taxon>
    </lineage>
</organism>
<feature type="compositionally biased region" description="Low complexity" evidence="4">
    <location>
        <begin position="296"/>
        <end position="311"/>
    </location>
</feature>
<dbReference type="InterPro" id="IPR001841">
    <property type="entry name" value="Znf_RING"/>
</dbReference>
<reference evidence="6" key="2">
    <citation type="submission" date="2022-06" db="UniProtKB">
        <authorList>
            <consortium name="EnsemblMetazoa"/>
        </authorList>
    </citation>
    <scope>IDENTIFICATION</scope>
    <source>
        <strain evidence="6">PS312</strain>
    </source>
</reference>
<dbReference type="PROSITE" id="PS50089">
    <property type="entry name" value="ZF_RING_2"/>
    <property type="match status" value="1"/>
</dbReference>
<dbReference type="AlphaFoldDB" id="A0A2A6BAL5"/>
<feature type="compositionally biased region" description="Gly residues" evidence="4">
    <location>
        <begin position="260"/>
        <end position="273"/>
    </location>
</feature>
<dbReference type="SUPFAM" id="SSF57850">
    <property type="entry name" value="RING/U-box"/>
    <property type="match status" value="2"/>
</dbReference>
<dbReference type="Pfam" id="PF01484">
    <property type="entry name" value="Col_cuticle_N"/>
    <property type="match status" value="1"/>
</dbReference>
<accession>A0A8R1YF74</accession>
<dbReference type="OrthoDB" id="6078042at2759"/>
<evidence type="ECO:0000256" key="1">
    <source>
        <dbReference type="ARBA" id="ARBA00022737"/>
    </source>
</evidence>
<keyword evidence="5" id="KW-0472">Membrane</keyword>
<sequence length="933" mass="99695">MSIHRLGSKQRFGYGFTFPIIVEHISEMDAKRQSEEEAALKRVAFFSVSFATVAILATIVTVPMMYNYMQHVASNIQDEVDFCKTRANSLLQQYTFYSIGNPSSARFPRNIWFGDDRTASDNQDYRARAHAAQSYSAGGGDSGPTDIAAQFVAGGGAAGGGGGSCCSCGMGKAGPPGPPGSDGAPGNDGQPGGPGSPGADAAPAAPAHPEFCFDCPPGPAGPAGSAGPAGPDGNPGAPGNSAPAGGPGPAGPPGPPGPAGNPGGPGSAGGPGPAGSTIEAPGAPGPAGPPGPAGAPGPAGNPGSAGSSTAGPPGPAGDKGPDGRPGAPGNAGADGSHGEKGGGGGCDHCPPPRTAPGLLPTWIVFTRFCAYWSKAGNDINEHKSLTYALMTAKECDSAKPWICFTDAFPGPHTVNEFIHLDDDAPHLLVLNHVNDHVLEQVEFSVERALARQYRRLSHIVFCMRKEEMETSISALILPLTRIHFYHRMLTVTWAEIEECARKHKVTTATSNSPRASLASLFPSSIVSSHATKSHPRTRSIGTQTPPSDECPLCFESGAEHVLLPCAHMHFCEWCAEALHVYGQQRPLSHLQQTGHGYLRELQCASLLIIIFQLGCCFVAGKILDQLHLPICCGGESDIPEKVREMDRFTSTLRGLLVAGEDLENPFNRIRLVYELIAAKDTSTAPSIWYTDGVQGHRETDLLARDFIAPSMNRRIRGEEAILLFNRDLCREEPDLPDSYISEIYHPPDPNGVARRTSIIRPYSPSAGMRLLIRFRPRVLIWDCTDNSMLRQLELAIRTVIASRCVRGLAHIVFLVKTDEMVRMPAKIAAMNLARFSNEIAVPWQEIIDHATRIRGEIINNRRSAHHRAHSDPLTECPICFDELADYVIIPCGHEHFSRQCAESIKMTGHCPICRRPVDETRKTYKVQPAEAPF</sequence>
<dbReference type="Proteomes" id="UP000005239">
    <property type="component" value="Unassembled WGS sequence"/>
</dbReference>
<gene>
    <name evidence="6" type="primary">WBGene00104628</name>
</gene>
<evidence type="ECO:0000313" key="6">
    <source>
        <dbReference type="EnsemblMetazoa" id="PPA15074.1"/>
    </source>
</evidence>
<dbReference type="GO" id="GO:0042302">
    <property type="term" value="F:structural constituent of cuticle"/>
    <property type="evidence" value="ECO:0007669"/>
    <property type="project" value="InterPro"/>
</dbReference>
<dbReference type="Pfam" id="PF13920">
    <property type="entry name" value="zf-C3HC4_3"/>
    <property type="match status" value="2"/>
</dbReference>
<dbReference type="EnsemblMetazoa" id="PPA15074.1">
    <property type="protein sequence ID" value="PPA15074.1"/>
    <property type="gene ID" value="WBGene00104628"/>
</dbReference>
<keyword evidence="3" id="KW-0862">Zinc</keyword>
<feature type="region of interest" description="Disordered" evidence="4">
    <location>
        <begin position="176"/>
        <end position="348"/>
    </location>
</feature>
<dbReference type="SMART" id="SM00184">
    <property type="entry name" value="RING"/>
    <property type="match status" value="2"/>
</dbReference>
<feature type="transmembrane region" description="Helical" evidence="5">
    <location>
        <begin position="43"/>
        <end position="66"/>
    </location>
</feature>
<feature type="compositionally biased region" description="Low complexity" evidence="4">
    <location>
        <begin position="222"/>
        <end position="244"/>
    </location>
</feature>
<dbReference type="SMART" id="SM01088">
    <property type="entry name" value="Col_cuticle_N"/>
    <property type="match status" value="1"/>
</dbReference>
<feature type="compositionally biased region" description="Pro residues" evidence="4">
    <location>
        <begin position="249"/>
        <end position="259"/>
    </location>
</feature>
<name>A0A2A6BAL5_PRIPA</name>
<accession>A0A2A6BAL5</accession>
<keyword evidence="2" id="KW-0863">Zinc-finger</keyword>
<dbReference type="GO" id="GO:0008270">
    <property type="term" value="F:zinc ion binding"/>
    <property type="evidence" value="ECO:0007669"/>
    <property type="project" value="UniProtKB-KW"/>
</dbReference>
<evidence type="ECO:0000256" key="2">
    <source>
        <dbReference type="ARBA" id="ARBA00022771"/>
    </source>
</evidence>
<keyword evidence="1" id="KW-0677">Repeat</keyword>
<evidence type="ECO:0000256" key="3">
    <source>
        <dbReference type="ARBA" id="ARBA00022833"/>
    </source>
</evidence>
<reference evidence="7" key="1">
    <citation type="journal article" date="2008" name="Nat. Genet.">
        <title>The Pristionchus pacificus genome provides a unique perspective on nematode lifestyle and parasitism.</title>
        <authorList>
            <person name="Dieterich C."/>
            <person name="Clifton S.W."/>
            <person name="Schuster L.N."/>
            <person name="Chinwalla A."/>
            <person name="Delehaunty K."/>
            <person name="Dinkelacker I."/>
            <person name="Fulton L."/>
            <person name="Fulton R."/>
            <person name="Godfrey J."/>
            <person name="Minx P."/>
            <person name="Mitreva M."/>
            <person name="Roeseler W."/>
            <person name="Tian H."/>
            <person name="Witte H."/>
            <person name="Yang S.P."/>
            <person name="Wilson R.K."/>
            <person name="Sommer R.J."/>
        </authorList>
    </citation>
    <scope>NUCLEOTIDE SEQUENCE [LARGE SCALE GENOMIC DNA]</scope>
    <source>
        <strain evidence="7">PS312</strain>
    </source>
</reference>
<dbReference type="Gene3D" id="3.30.40.10">
    <property type="entry name" value="Zinc/RING finger domain, C3HC4 (zinc finger)"/>
    <property type="match status" value="2"/>
</dbReference>
<evidence type="ECO:0000256" key="5">
    <source>
        <dbReference type="SAM" id="Phobius"/>
    </source>
</evidence>
<feature type="compositionally biased region" description="Low complexity" evidence="4">
    <location>
        <begin position="197"/>
        <end position="209"/>
    </location>
</feature>
<dbReference type="InterPro" id="IPR002486">
    <property type="entry name" value="Col_cuticle_N"/>
</dbReference>
<dbReference type="PANTHER" id="PTHR24637">
    <property type="entry name" value="COLLAGEN"/>
    <property type="match status" value="1"/>
</dbReference>
<keyword evidence="5" id="KW-1133">Transmembrane helix</keyword>